<dbReference type="Proteomes" id="UP001445335">
    <property type="component" value="Unassembled WGS sequence"/>
</dbReference>
<feature type="chain" id="PRO_5044024952" evidence="2">
    <location>
        <begin position="24"/>
        <end position="208"/>
    </location>
</feature>
<gene>
    <name evidence="3" type="ORF">WJX81_004655</name>
</gene>
<protein>
    <submittedName>
        <fullName evidence="3">Uncharacterized protein</fullName>
    </submittedName>
</protein>
<dbReference type="EMBL" id="JALJOU010000123">
    <property type="protein sequence ID" value="KAK9819276.1"/>
    <property type="molecule type" value="Genomic_DNA"/>
</dbReference>
<reference evidence="3 4" key="1">
    <citation type="journal article" date="2024" name="Nat. Commun.">
        <title>Phylogenomics reveals the evolutionary origins of lichenization in chlorophyte algae.</title>
        <authorList>
            <person name="Puginier C."/>
            <person name="Libourel C."/>
            <person name="Otte J."/>
            <person name="Skaloud P."/>
            <person name="Haon M."/>
            <person name="Grisel S."/>
            <person name="Petersen M."/>
            <person name="Berrin J.G."/>
            <person name="Delaux P.M."/>
            <person name="Dal Grande F."/>
            <person name="Keller J."/>
        </authorList>
    </citation>
    <scope>NUCLEOTIDE SEQUENCE [LARGE SCALE GENOMIC DNA]</scope>
    <source>
        <strain evidence="3 4">SAG 245.80</strain>
    </source>
</reference>
<name>A0AAW1QAX6_9CHLO</name>
<feature type="region of interest" description="Disordered" evidence="1">
    <location>
        <begin position="118"/>
        <end position="138"/>
    </location>
</feature>
<feature type="compositionally biased region" description="Basic and acidic residues" evidence="1">
    <location>
        <begin position="118"/>
        <end position="127"/>
    </location>
</feature>
<evidence type="ECO:0000313" key="3">
    <source>
        <dbReference type="EMBL" id="KAK9819276.1"/>
    </source>
</evidence>
<evidence type="ECO:0000256" key="1">
    <source>
        <dbReference type="SAM" id="MobiDB-lite"/>
    </source>
</evidence>
<keyword evidence="2" id="KW-0732">Signal</keyword>
<organism evidence="3 4">
    <name type="scientific">Elliptochloris bilobata</name>
    <dbReference type="NCBI Taxonomy" id="381761"/>
    <lineage>
        <taxon>Eukaryota</taxon>
        <taxon>Viridiplantae</taxon>
        <taxon>Chlorophyta</taxon>
        <taxon>core chlorophytes</taxon>
        <taxon>Trebouxiophyceae</taxon>
        <taxon>Trebouxiophyceae incertae sedis</taxon>
        <taxon>Elliptochloris clade</taxon>
        <taxon>Elliptochloris</taxon>
    </lineage>
</organism>
<dbReference type="PANTHER" id="PTHR34117:SF1">
    <property type="entry name" value="STYLE CELL-CYCLE INHIBITOR 1"/>
    <property type="match status" value="1"/>
</dbReference>
<evidence type="ECO:0000313" key="4">
    <source>
        <dbReference type="Proteomes" id="UP001445335"/>
    </source>
</evidence>
<dbReference type="PANTHER" id="PTHR34117">
    <property type="entry name" value="STYLE CELL-CYCLE INHIBITOR 1"/>
    <property type="match status" value="1"/>
</dbReference>
<dbReference type="AlphaFoldDB" id="A0AAW1QAX6"/>
<evidence type="ECO:0000256" key="2">
    <source>
        <dbReference type="SAM" id="SignalP"/>
    </source>
</evidence>
<dbReference type="InterPro" id="IPR044688">
    <property type="entry name" value="SCI-1-like"/>
</dbReference>
<proteinExistence type="predicted"/>
<sequence>MSVFILVSAASGVLSGLASSVAATLPARYYAGMAGRAMKRTQHNWGIRLDAQERAAGVGMAAALDDERAAAGAERAEVRAAEAAERKSWRAEQRIALDEMLPKATGREARVDQKVARQEAARDREASPDLVKLPGGGDIMGGDDSYAAARAAQQARDTRRMDNRTKQQLAKREDLAIRATAAQAAEEDKMAMFRKLVAQGPIAIPKRQ</sequence>
<feature type="signal peptide" evidence="2">
    <location>
        <begin position="1"/>
        <end position="23"/>
    </location>
</feature>
<accession>A0AAW1QAX6</accession>
<comment type="caution">
    <text evidence="3">The sequence shown here is derived from an EMBL/GenBank/DDBJ whole genome shotgun (WGS) entry which is preliminary data.</text>
</comment>
<keyword evidence="4" id="KW-1185">Reference proteome</keyword>